<dbReference type="GO" id="GO:0003676">
    <property type="term" value="F:nucleic acid binding"/>
    <property type="evidence" value="ECO:0007669"/>
    <property type="project" value="InterPro"/>
</dbReference>
<gene>
    <name evidence="2" type="primary">POL_15</name>
    <name evidence="2" type="ORF">NGRA_3478</name>
</gene>
<feature type="non-terminal residue" evidence="2">
    <location>
        <position position="1"/>
    </location>
</feature>
<protein>
    <submittedName>
        <fullName evidence="2">Retrovirus-related Pol polyprotein from transposon</fullName>
    </submittedName>
</protein>
<dbReference type="OrthoDB" id="5592268at2759"/>
<dbReference type="InterPro" id="IPR050951">
    <property type="entry name" value="Retrovirus_Pol_polyprotein"/>
</dbReference>
<dbReference type="InterPro" id="IPR036397">
    <property type="entry name" value="RNaseH_sf"/>
</dbReference>
<dbReference type="Gene3D" id="3.30.420.10">
    <property type="entry name" value="Ribonuclease H-like superfamily/Ribonuclease H"/>
    <property type="match status" value="1"/>
</dbReference>
<reference evidence="2 3" key="1">
    <citation type="journal article" date="2020" name="Genome Biol. Evol.">
        <title>Comparative genomics of strictly vertically transmitted, feminizing microsporidia endosymbionts of amphipod crustaceans.</title>
        <authorList>
            <person name="Cormier A."/>
            <person name="Chebbi M.A."/>
            <person name="Giraud I."/>
            <person name="Wattier R."/>
            <person name="Teixeira M."/>
            <person name="Gilbert C."/>
            <person name="Rigaud T."/>
            <person name="Cordaux R."/>
        </authorList>
    </citation>
    <scope>NUCLEOTIDE SEQUENCE [LARGE SCALE GENOMIC DNA]</scope>
    <source>
        <strain evidence="2 3">Ou3-Ou53</strain>
    </source>
</reference>
<dbReference type="PROSITE" id="PS50994">
    <property type="entry name" value="INTEGRASE"/>
    <property type="match status" value="1"/>
</dbReference>
<accession>A0A9P6KX48</accession>
<evidence type="ECO:0000313" key="2">
    <source>
        <dbReference type="EMBL" id="KAF9749458.1"/>
    </source>
</evidence>
<dbReference type="SUPFAM" id="SSF53098">
    <property type="entry name" value="Ribonuclease H-like"/>
    <property type="match status" value="1"/>
</dbReference>
<feature type="non-terminal residue" evidence="2">
    <location>
        <position position="316"/>
    </location>
</feature>
<keyword evidence="3" id="KW-1185">Reference proteome</keyword>
<dbReference type="PANTHER" id="PTHR37984">
    <property type="entry name" value="PROTEIN CBG26694"/>
    <property type="match status" value="1"/>
</dbReference>
<dbReference type="InterPro" id="IPR001584">
    <property type="entry name" value="Integrase_cat-core"/>
</dbReference>
<feature type="domain" description="Integrase catalytic" evidence="1">
    <location>
        <begin position="25"/>
        <end position="184"/>
    </location>
</feature>
<comment type="caution">
    <text evidence="2">The sequence shown here is derived from an EMBL/GenBank/DDBJ whole genome shotgun (WGS) entry which is preliminary data.</text>
</comment>
<dbReference type="Proteomes" id="UP000740883">
    <property type="component" value="Unassembled WGS sequence"/>
</dbReference>
<organism evidence="2 3">
    <name type="scientific">Nosema granulosis</name>
    <dbReference type="NCBI Taxonomy" id="83296"/>
    <lineage>
        <taxon>Eukaryota</taxon>
        <taxon>Fungi</taxon>
        <taxon>Fungi incertae sedis</taxon>
        <taxon>Microsporidia</taxon>
        <taxon>Nosematidae</taxon>
        <taxon>Nosema</taxon>
    </lineage>
</organism>
<proteinExistence type="predicted"/>
<dbReference type="InterPro" id="IPR012337">
    <property type="entry name" value="RNaseH-like_sf"/>
</dbReference>
<name>A0A9P6KX48_9MICR</name>
<sequence length="316" mass="36274">ETIKNCDVCSRHSSGVRNLQKQRIKLGSPFDKVGIDIVGPLPRTYNGNRFIVVATDFITRWSEASALKSKSSKLVAEFIVTKIFTQHGPPNELLSDQGCEFLNQTVKTVCAIMNSKKTFTTSYNPKCNGTAERVNQTLIGKLAKLVDTRWKEWDEFLPFAVYAYRISPRKITAVSPFELLYGRRENPMANEEDIPIINESNDLLLERLDTTRRLLINTERQIREKEIMKLKQGKRADDIELNSFVRRRKLAIDRENKLDSKFDDIFKVLEKGKNGSYTIEDLDNRKFKVNRKDILLIEGSDPTHWINLKKGGMSGD</sequence>
<dbReference type="AlphaFoldDB" id="A0A9P6KX48"/>
<dbReference type="GO" id="GO:0015074">
    <property type="term" value="P:DNA integration"/>
    <property type="evidence" value="ECO:0007669"/>
    <property type="project" value="InterPro"/>
</dbReference>
<dbReference type="FunFam" id="3.30.420.10:FF:000032">
    <property type="entry name" value="Retrovirus-related Pol polyprotein from transposon 297-like Protein"/>
    <property type="match status" value="1"/>
</dbReference>
<dbReference type="PANTHER" id="PTHR37984:SF5">
    <property type="entry name" value="PROTEIN NYNRIN-LIKE"/>
    <property type="match status" value="1"/>
</dbReference>
<evidence type="ECO:0000259" key="1">
    <source>
        <dbReference type="PROSITE" id="PS50994"/>
    </source>
</evidence>
<evidence type="ECO:0000313" key="3">
    <source>
        <dbReference type="Proteomes" id="UP000740883"/>
    </source>
</evidence>
<dbReference type="GO" id="GO:0005634">
    <property type="term" value="C:nucleus"/>
    <property type="evidence" value="ECO:0007669"/>
    <property type="project" value="UniProtKB-ARBA"/>
</dbReference>
<dbReference type="EMBL" id="SBJO01001218">
    <property type="protein sequence ID" value="KAF9749458.1"/>
    <property type="molecule type" value="Genomic_DNA"/>
</dbReference>
<dbReference type="Pfam" id="PF00665">
    <property type="entry name" value="rve"/>
    <property type="match status" value="1"/>
</dbReference>